<dbReference type="PANTHER" id="PTHR43390:SF1">
    <property type="entry name" value="CHLOROPLAST PROCESSING PEPTIDASE"/>
    <property type="match status" value="1"/>
</dbReference>
<dbReference type="InterPro" id="IPR036286">
    <property type="entry name" value="LexA/Signal_pep-like_sf"/>
</dbReference>
<comment type="caution">
    <text evidence="8">The sequence shown here is derived from an EMBL/GenBank/DDBJ whole genome shotgun (WGS) entry which is preliminary data.</text>
</comment>
<organism evidence="8 9">
    <name type="scientific">Candidatus Doudnabacteria bacterium CG10_big_fil_rev_8_21_14_0_10_41_10</name>
    <dbReference type="NCBI Taxonomy" id="1974551"/>
    <lineage>
        <taxon>Bacteria</taxon>
        <taxon>Candidatus Doudnaibacteriota</taxon>
    </lineage>
</organism>
<dbReference type="AlphaFoldDB" id="A0A2H0VCF4"/>
<accession>A0A2H0VCF4</accession>
<dbReference type="EC" id="3.4.21.89" evidence="3 6"/>
<dbReference type="Pfam" id="PF10502">
    <property type="entry name" value="Peptidase_S26"/>
    <property type="match status" value="1"/>
</dbReference>
<dbReference type="PROSITE" id="PS00760">
    <property type="entry name" value="SPASE_I_2"/>
    <property type="match status" value="1"/>
</dbReference>
<dbReference type="Gene3D" id="2.10.109.10">
    <property type="entry name" value="Umud Fragment, subunit A"/>
    <property type="match status" value="1"/>
</dbReference>
<dbReference type="GO" id="GO:0006465">
    <property type="term" value="P:signal peptide processing"/>
    <property type="evidence" value="ECO:0007669"/>
    <property type="project" value="InterPro"/>
</dbReference>
<dbReference type="GO" id="GO:0004252">
    <property type="term" value="F:serine-type endopeptidase activity"/>
    <property type="evidence" value="ECO:0007669"/>
    <property type="project" value="InterPro"/>
</dbReference>
<protein>
    <recommendedName>
        <fullName evidence="3 6">Signal peptidase I</fullName>
        <ecNumber evidence="3 6">3.4.21.89</ecNumber>
    </recommendedName>
</protein>
<dbReference type="InterPro" id="IPR019757">
    <property type="entry name" value="Pept_S26A_signal_pept_1_Lys-AS"/>
</dbReference>
<evidence type="ECO:0000313" key="8">
    <source>
        <dbReference type="EMBL" id="PIR96774.1"/>
    </source>
</evidence>
<dbReference type="CDD" id="cd06530">
    <property type="entry name" value="S26_SPase_I"/>
    <property type="match status" value="1"/>
</dbReference>
<dbReference type="PRINTS" id="PR00727">
    <property type="entry name" value="LEADERPTASE"/>
</dbReference>
<keyword evidence="6" id="KW-0812">Transmembrane</keyword>
<dbReference type="EMBL" id="PFAJ01000062">
    <property type="protein sequence ID" value="PIR96774.1"/>
    <property type="molecule type" value="Genomic_DNA"/>
</dbReference>
<evidence type="ECO:0000256" key="4">
    <source>
        <dbReference type="ARBA" id="ARBA00022801"/>
    </source>
</evidence>
<sequence length="210" mass="23806">MAIDEQQNLNQESQTNNTPQEGALGALGSVWLFVWDFLKIFLIALAIIIPIRFYLFQPFIVTGQSMLPNFEDGQYLIIDEITYRFTDPKRGEVAVIHSPQDDSQFFIKRIIGLPGDTLEITGGEVRVTNSDHPNGLVLKEEYLVDSVATFGNIRVKLSEGQYFVLGDNRLASSDSRVFGPISRDTIVGRVFIRVFPLDKFDKFSSPEYQY</sequence>
<evidence type="ECO:0000256" key="3">
    <source>
        <dbReference type="ARBA" id="ARBA00013208"/>
    </source>
</evidence>
<dbReference type="InterPro" id="IPR000223">
    <property type="entry name" value="Pept_S26A_signal_pept_1"/>
</dbReference>
<dbReference type="PROSITE" id="PS00761">
    <property type="entry name" value="SPASE_I_3"/>
    <property type="match status" value="1"/>
</dbReference>
<reference evidence="9" key="1">
    <citation type="submission" date="2017-09" db="EMBL/GenBank/DDBJ databases">
        <title>Depth-based differentiation of microbial function through sediment-hosted aquifers and enrichment of novel symbionts in the deep terrestrial subsurface.</title>
        <authorList>
            <person name="Probst A.J."/>
            <person name="Ladd B."/>
            <person name="Jarett J.K."/>
            <person name="Geller-Mcgrath D.E."/>
            <person name="Sieber C.M.K."/>
            <person name="Emerson J.B."/>
            <person name="Anantharaman K."/>
            <person name="Thomas B.C."/>
            <person name="Malmstrom R."/>
            <person name="Stieglmeier M."/>
            <person name="Klingl A."/>
            <person name="Woyke T."/>
            <person name="Ryan C.M."/>
            <person name="Banfield J.F."/>
        </authorList>
    </citation>
    <scope>NUCLEOTIDE SEQUENCE [LARGE SCALE GENOMIC DNA]</scope>
</reference>
<feature type="active site" evidence="5">
    <location>
        <position position="108"/>
    </location>
</feature>
<dbReference type="PANTHER" id="PTHR43390">
    <property type="entry name" value="SIGNAL PEPTIDASE I"/>
    <property type="match status" value="1"/>
</dbReference>
<feature type="active site" evidence="5">
    <location>
        <position position="65"/>
    </location>
</feature>
<proteinExistence type="inferred from homology"/>
<dbReference type="InterPro" id="IPR019758">
    <property type="entry name" value="Pept_S26A_signal_pept_1_CS"/>
</dbReference>
<name>A0A2H0VCF4_9BACT</name>
<comment type="catalytic activity">
    <reaction evidence="1 6">
        <text>Cleavage of hydrophobic, N-terminal signal or leader sequences from secreted and periplasmic proteins.</text>
        <dbReference type="EC" id="3.4.21.89"/>
    </reaction>
</comment>
<feature type="domain" description="Peptidase S26" evidence="7">
    <location>
        <begin position="35"/>
        <end position="194"/>
    </location>
</feature>
<evidence type="ECO:0000256" key="1">
    <source>
        <dbReference type="ARBA" id="ARBA00000677"/>
    </source>
</evidence>
<dbReference type="Proteomes" id="UP000230557">
    <property type="component" value="Unassembled WGS sequence"/>
</dbReference>
<keyword evidence="6" id="KW-0472">Membrane</keyword>
<dbReference type="GO" id="GO:0016020">
    <property type="term" value="C:membrane"/>
    <property type="evidence" value="ECO:0007669"/>
    <property type="project" value="UniProtKB-SubCell"/>
</dbReference>
<comment type="similarity">
    <text evidence="2 6">Belongs to the peptidase S26 family.</text>
</comment>
<evidence type="ECO:0000313" key="9">
    <source>
        <dbReference type="Proteomes" id="UP000230557"/>
    </source>
</evidence>
<keyword evidence="6" id="KW-1133">Transmembrane helix</keyword>
<keyword evidence="4 6" id="KW-0378">Hydrolase</keyword>
<dbReference type="GO" id="GO:0009003">
    <property type="term" value="F:signal peptidase activity"/>
    <property type="evidence" value="ECO:0007669"/>
    <property type="project" value="UniProtKB-EC"/>
</dbReference>
<evidence type="ECO:0000256" key="5">
    <source>
        <dbReference type="PIRSR" id="PIRSR600223-1"/>
    </source>
</evidence>
<comment type="subcellular location">
    <subcellularLocation>
        <location evidence="6">Membrane</location>
        <topology evidence="6">Single-pass type II membrane protein</topology>
    </subcellularLocation>
</comment>
<evidence type="ECO:0000256" key="2">
    <source>
        <dbReference type="ARBA" id="ARBA00009370"/>
    </source>
</evidence>
<gene>
    <name evidence="8" type="primary">lepB</name>
    <name evidence="8" type="ORF">COT91_04710</name>
</gene>
<dbReference type="SUPFAM" id="SSF51306">
    <property type="entry name" value="LexA/Signal peptidase"/>
    <property type="match status" value="1"/>
</dbReference>
<dbReference type="InterPro" id="IPR019533">
    <property type="entry name" value="Peptidase_S26"/>
</dbReference>
<keyword evidence="6" id="KW-0645">Protease</keyword>
<evidence type="ECO:0000259" key="7">
    <source>
        <dbReference type="Pfam" id="PF10502"/>
    </source>
</evidence>
<feature type="transmembrane region" description="Helical" evidence="6">
    <location>
        <begin position="37"/>
        <end position="56"/>
    </location>
</feature>
<evidence type="ECO:0000256" key="6">
    <source>
        <dbReference type="RuleBase" id="RU362042"/>
    </source>
</evidence>
<dbReference type="NCBIfam" id="TIGR02227">
    <property type="entry name" value="sigpep_I_bact"/>
    <property type="match status" value="1"/>
</dbReference>